<keyword evidence="5" id="KW-1185">Reference proteome</keyword>
<comment type="caution">
    <text evidence="4">The sequence shown here is derived from an EMBL/GenBank/DDBJ whole genome shotgun (WGS) entry which is preliminary data.</text>
</comment>
<dbReference type="EMBL" id="JAVYJV010000007">
    <property type="protein sequence ID" value="KAK4366772.1"/>
    <property type="molecule type" value="Genomic_DNA"/>
</dbReference>
<sequence>MPPCDFTCVCQPIHRRLSPLYSLPSFQFHYNSQANSRERKKEGGCFLFELNSKMARLVALFALCLLCASLATATFVGNPFLVKGKTYCDTCRCGFETPATKYLAGSKVRVQCRHRKSNKITYTADGVTNSQGEYNILVNRDCGDDVCDVVLVESADKKCGTPNAGRDRARVVLTRNNGMISDVRYANNMGFLSNEPLSACTQILQQYQLTEDQY</sequence>
<dbReference type="PANTHER" id="PTHR31614">
    <property type="entry name" value="PROTEIN DOWNSTREAM OF FLC-RELATED"/>
    <property type="match status" value="1"/>
</dbReference>
<keyword evidence="3" id="KW-1133">Transmembrane helix</keyword>
<dbReference type="PANTHER" id="PTHR31614:SF19">
    <property type="entry name" value="POLLEN-SPECIFIC PROTEIN C13-LIKE"/>
    <property type="match status" value="1"/>
</dbReference>
<evidence type="ECO:0000256" key="1">
    <source>
        <dbReference type="ARBA" id="ARBA00010049"/>
    </source>
</evidence>
<evidence type="ECO:0000313" key="5">
    <source>
        <dbReference type="Proteomes" id="UP001291623"/>
    </source>
</evidence>
<dbReference type="Pfam" id="PF01190">
    <property type="entry name" value="Pollen_Ole_e_1"/>
    <property type="match status" value="1"/>
</dbReference>
<evidence type="ECO:0000256" key="3">
    <source>
        <dbReference type="SAM" id="Phobius"/>
    </source>
</evidence>
<proteinExistence type="inferred from homology"/>
<keyword evidence="2" id="KW-1015">Disulfide bond</keyword>
<evidence type="ECO:0000313" key="4">
    <source>
        <dbReference type="EMBL" id="KAK4366772.1"/>
    </source>
</evidence>
<protein>
    <submittedName>
        <fullName evidence="4">Uncharacterized protein</fullName>
    </submittedName>
</protein>
<dbReference type="InterPro" id="IPR006041">
    <property type="entry name" value="Pollen_Ole_e1_allergen"/>
</dbReference>
<dbReference type="AlphaFoldDB" id="A0AAE1VF84"/>
<keyword evidence="3" id="KW-0472">Membrane</keyword>
<comment type="similarity">
    <text evidence="1">Belongs to the Ole e I family.</text>
</comment>
<gene>
    <name evidence="4" type="ORF">RND71_014652</name>
</gene>
<accession>A0AAE1VF84</accession>
<feature type="transmembrane region" description="Helical" evidence="3">
    <location>
        <begin position="57"/>
        <end position="81"/>
    </location>
</feature>
<name>A0AAE1VF84_9SOLA</name>
<reference evidence="4" key="1">
    <citation type="submission" date="2023-12" db="EMBL/GenBank/DDBJ databases">
        <title>Genome assembly of Anisodus tanguticus.</title>
        <authorList>
            <person name="Wang Y.-J."/>
        </authorList>
    </citation>
    <scope>NUCLEOTIDE SEQUENCE</scope>
    <source>
        <strain evidence="4">KB-2021</strain>
        <tissue evidence="4">Leaf</tissue>
    </source>
</reference>
<keyword evidence="3" id="KW-0812">Transmembrane</keyword>
<dbReference type="Proteomes" id="UP001291623">
    <property type="component" value="Unassembled WGS sequence"/>
</dbReference>
<evidence type="ECO:0000256" key="2">
    <source>
        <dbReference type="ARBA" id="ARBA00023157"/>
    </source>
</evidence>
<organism evidence="4 5">
    <name type="scientific">Anisodus tanguticus</name>
    <dbReference type="NCBI Taxonomy" id="243964"/>
    <lineage>
        <taxon>Eukaryota</taxon>
        <taxon>Viridiplantae</taxon>
        <taxon>Streptophyta</taxon>
        <taxon>Embryophyta</taxon>
        <taxon>Tracheophyta</taxon>
        <taxon>Spermatophyta</taxon>
        <taxon>Magnoliopsida</taxon>
        <taxon>eudicotyledons</taxon>
        <taxon>Gunneridae</taxon>
        <taxon>Pentapetalae</taxon>
        <taxon>asterids</taxon>
        <taxon>lamiids</taxon>
        <taxon>Solanales</taxon>
        <taxon>Solanaceae</taxon>
        <taxon>Solanoideae</taxon>
        <taxon>Hyoscyameae</taxon>
        <taxon>Anisodus</taxon>
    </lineage>
</organism>